<dbReference type="SUPFAM" id="SSF47413">
    <property type="entry name" value="lambda repressor-like DNA-binding domains"/>
    <property type="match status" value="1"/>
</dbReference>
<dbReference type="RefSeq" id="WP_251961636.1">
    <property type="nucleotide sequence ID" value="NZ_CALTSF010000044.1"/>
</dbReference>
<dbReference type="GO" id="GO:0003677">
    <property type="term" value="F:DNA binding"/>
    <property type="evidence" value="ECO:0007669"/>
    <property type="project" value="InterPro"/>
</dbReference>
<dbReference type="SMART" id="SM00530">
    <property type="entry name" value="HTH_XRE"/>
    <property type="match status" value="1"/>
</dbReference>
<dbReference type="Proteomes" id="UP001155057">
    <property type="component" value="Unassembled WGS sequence"/>
</dbReference>
<dbReference type="AlphaFoldDB" id="A0A9X2Q6B1"/>
<accession>A0A9X2Q6B1</accession>
<dbReference type="PROSITE" id="PS50943">
    <property type="entry name" value="HTH_CROC1"/>
    <property type="match status" value="1"/>
</dbReference>
<dbReference type="Pfam" id="PF01381">
    <property type="entry name" value="HTH_3"/>
    <property type="match status" value="1"/>
</dbReference>
<sequence length="71" mass="8017">MTKSDLADRVREVRTEQGLTQQEVADRLGKTIQAVSKAENYTPKDGMTGFRITILEELTGEEVRGPLYEMD</sequence>
<dbReference type="InterPro" id="IPR010982">
    <property type="entry name" value="Lambda_DNA-bd_dom_sf"/>
</dbReference>
<protein>
    <submittedName>
        <fullName evidence="2">Transcriptional regulator with XRE-family HTH domain</fullName>
    </submittedName>
</protein>
<proteinExistence type="predicted"/>
<dbReference type="Gene3D" id="1.10.260.40">
    <property type="entry name" value="lambda repressor-like DNA-binding domains"/>
    <property type="match status" value="1"/>
</dbReference>
<evidence type="ECO:0000313" key="3">
    <source>
        <dbReference type="Proteomes" id="UP001155057"/>
    </source>
</evidence>
<name>A0A9X2Q6B1_9BACT</name>
<dbReference type="InterPro" id="IPR001387">
    <property type="entry name" value="Cro/C1-type_HTH"/>
</dbReference>
<gene>
    <name evidence="2" type="ORF">GGP61_003764</name>
</gene>
<evidence type="ECO:0000259" key="1">
    <source>
        <dbReference type="PROSITE" id="PS50943"/>
    </source>
</evidence>
<reference evidence="2" key="1">
    <citation type="submission" date="2022-08" db="EMBL/GenBank/DDBJ databases">
        <title>Genomic Encyclopedia of Type Strains, Phase V (KMG-V): Genome sequencing to study the core and pangenomes of soil and plant-associated prokaryotes.</title>
        <authorList>
            <person name="Whitman W."/>
        </authorList>
    </citation>
    <scope>NUCLEOTIDE SEQUENCE</scope>
    <source>
        <strain evidence="2">SP3049</strain>
    </source>
</reference>
<feature type="domain" description="HTH cro/C1-type" evidence="1">
    <location>
        <begin position="10"/>
        <end position="40"/>
    </location>
</feature>
<dbReference type="CDD" id="cd00093">
    <property type="entry name" value="HTH_XRE"/>
    <property type="match status" value="1"/>
</dbReference>
<comment type="caution">
    <text evidence="2">The sequence shown here is derived from an EMBL/GenBank/DDBJ whole genome shotgun (WGS) entry which is preliminary data.</text>
</comment>
<organism evidence="2 3">
    <name type="scientific">Salinibacter ruber</name>
    <dbReference type="NCBI Taxonomy" id="146919"/>
    <lineage>
        <taxon>Bacteria</taxon>
        <taxon>Pseudomonadati</taxon>
        <taxon>Rhodothermota</taxon>
        <taxon>Rhodothermia</taxon>
        <taxon>Rhodothermales</taxon>
        <taxon>Salinibacteraceae</taxon>
        <taxon>Salinibacter</taxon>
    </lineage>
</organism>
<dbReference type="EMBL" id="JANUAE010000028">
    <property type="protein sequence ID" value="MCS3712126.1"/>
    <property type="molecule type" value="Genomic_DNA"/>
</dbReference>
<evidence type="ECO:0000313" key="2">
    <source>
        <dbReference type="EMBL" id="MCS3712126.1"/>
    </source>
</evidence>